<feature type="domain" description="Zona occludens toxin N-terminal" evidence="2">
    <location>
        <begin position="57"/>
        <end position="175"/>
    </location>
</feature>
<protein>
    <recommendedName>
        <fullName evidence="2">Zona occludens toxin N-terminal domain-containing protein</fullName>
    </recommendedName>
</protein>
<reference evidence="3 4" key="1">
    <citation type="submission" date="2018-03" db="EMBL/GenBank/DDBJ databases">
        <title>Cross-interface Injection: A General Nanoliter Liquid Handling Method Applied to Single Cells Genome Amplification Automated Nanoliter Liquid Handling Applied to Single Cell Multiple Displacement Amplification.</title>
        <authorList>
            <person name="Yun J."/>
            <person name="Xu P."/>
            <person name="Xu J."/>
            <person name="Dai X."/>
            <person name="Wang Y."/>
            <person name="Zheng X."/>
            <person name="Cao C."/>
            <person name="Yi Q."/>
            <person name="Zhu Y."/>
            <person name="Wang L."/>
            <person name="Dong Z."/>
            <person name="Huang Y."/>
            <person name="Huang L."/>
            <person name="Du W."/>
        </authorList>
    </citation>
    <scope>NUCLEOTIDE SEQUENCE [LARGE SCALE GENOMIC DNA]</scope>
    <source>
        <strain evidence="3 4">A12-4</strain>
    </source>
</reference>
<proteinExistence type="predicted"/>
<dbReference type="EMBL" id="PYVF01000064">
    <property type="protein sequence ID" value="PTB88426.1"/>
    <property type="molecule type" value="Genomic_DNA"/>
</dbReference>
<dbReference type="Proteomes" id="UP000242087">
    <property type="component" value="Unassembled WGS sequence"/>
</dbReference>
<comment type="caution">
    <text evidence="3">The sequence shown here is derived from an EMBL/GenBank/DDBJ whole genome shotgun (WGS) entry which is preliminary data.</text>
</comment>
<evidence type="ECO:0000313" key="4">
    <source>
        <dbReference type="Proteomes" id="UP000242087"/>
    </source>
</evidence>
<dbReference type="Gene3D" id="3.40.50.300">
    <property type="entry name" value="P-loop containing nucleotide triphosphate hydrolases"/>
    <property type="match status" value="1"/>
</dbReference>
<gene>
    <name evidence="3" type="ORF">C9927_04200</name>
</gene>
<keyword evidence="1" id="KW-1133">Transmembrane helix</keyword>
<keyword evidence="1" id="KW-0812">Transmembrane</keyword>
<accession>A0A2T4D3L8</accession>
<dbReference type="InterPro" id="IPR008900">
    <property type="entry name" value="Zot_N"/>
</dbReference>
<dbReference type="InterPro" id="IPR027417">
    <property type="entry name" value="P-loop_NTPase"/>
</dbReference>
<evidence type="ECO:0000256" key="1">
    <source>
        <dbReference type="SAM" id="Phobius"/>
    </source>
</evidence>
<dbReference type="Pfam" id="PF05707">
    <property type="entry name" value="Zot"/>
    <property type="match status" value="1"/>
</dbReference>
<dbReference type="AlphaFoldDB" id="A0A2T4D3L8"/>
<organism evidence="3 4">
    <name type="scientific">Pseudidiomarina aestuarii</name>
    <dbReference type="NCBI Taxonomy" id="624146"/>
    <lineage>
        <taxon>Bacteria</taxon>
        <taxon>Pseudomonadati</taxon>
        <taxon>Pseudomonadota</taxon>
        <taxon>Gammaproteobacteria</taxon>
        <taxon>Alteromonadales</taxon>
        <taxon>Idiomarinaceae</taxon>
        <taxon>Pseudidiomarina</taxon>
    </lineage>
</organism>
<feature type="transmembrane region" description="Helical" evidence="1">
    <location>
        <begin position="189"/>
        <end position="211"/>
    </location>
</feature>
<keyword evidence="1" id="KW-0472">Membrane</keyword>
<name>A0A2T4D3L8_9GAMM</name>
<evidence type="ECO:0000313" key="3">
    <source>
        <dbReference type="EMBL" id="PTB88426.1"/>
    </source>
</evidence>
<sequence length="299" mass="33792">MIFLITGIPGHGKTLFAVSLIDKLLKKNDDPKQTPRRIFADIDGLDFPNVPLSPPDWRDTPEGSQVFYDECQEDFGPDQGGRSTNPIIQALEKHRHTGHDIYLITQHPKLLHSHIRRLVGRHYHVIRKHGTETAIVYQKDGHIDVDKGWLLPELDNFPFQYPKELFDKYKSATRHTVKAQMPRWLKRSLTFLSIGFVVVLVGGYIAITSIFSPSEAQTISDPEPQSEVVPLTITEPIESAQALRPVACISNQTDCTCYDQSGFKLFIPISKCRSLTEDIPVFLDLQPKKSSSQSVSFSK</sequence>
<evidence type="ECO:0000259" key="2">
    <source>
        <dbReference type="Pfam" id="PF05707"/>
    </source>
</evidence>